<protein>
    <submittedName>
        <fullName evidence="10">TAF5-like RNA polymerase II p300/CBP-associated factor-associated factor 65 kDa subunit 5L isoform X1</fullName>
    </submittedName>
</protein>
<name>A0AAD8GBH4_ACIOX</name>
<dbReference type="FunFam" id="2.130.10.10:FF:000202">
    <property type="entry name" value="TAF5-like RNA polymerase II p300/CBP-associated factor-associated factor 65 kDa subunit 5L"/>
    <property type="match status" value="1"/>
</dbReference>
<organism evidence="10 11">
    <name type="scientific">Acipenser oxyrinchus oxyrinchus</name>
    <dbReference type="NCBI Taxonomy" id="40147"/>
    <lineage>
        <taxon>Eukaryota</taxon>
        <taxon>Metazoa</taxon>
        <taxon>Chordata</taxon>
        <taxon>Craniata</taxon>
        <taxon>Vertebrata</taxon>
        <taxon>Euteleostomi</taxon>
        <taxon>Actinopterygii</taxon>
        <taxon>Chondrostei</taxon>
        <taxon>Acipenseriformes</taxon>
        <taxon>Acipenseridae</taxon>
        <taxon>Acipenser</taxon>
    </lineage>
</organism>
<keyword evidence="7" id="KW-0539">Nucleus</keyword>
<reference evidence="10" key="1">
    <citation type="submission" date="2022-02" db="EMBL/GenBank/DDBJ databases">
        <title>Atlantic sturgeon de novo genome assembly.</title>
        <authorList>
            <person name="Stock M."/>
            <person name="Klopp C."/>
            <person name="Guiguen Y."/>
            <person name="Cabau C."/>
            <person name="Parinello H."/>
            <person name="Santidrian Yebra-Pimentel E."/>
            <person name="Kuhl H."/>
            <person name="Dirks R.P."/>
            <person name="Guessner J."/>
            <person name="Wuertz S."/>
            <person name="Du K."/>
            <person name="Schartl M."/>
        </authorList>
    </citation>
    <scope>NUCLEOTIDE SEQUENCE</scope>
    <source>
        <strain evidence="10">STURGEONOMICS-FGT-2020</strain>
        <tissue evidence="10">Whole blood</tissue>
    </source>
</reference>
<dbReference type="GO" id="GO:0000123">
    <property type="term" value="C:histone acetyltransferase complex"/>
    <property type="evidence" value="ECO:0007669"/>
    <property type="project" value="TreeGrafter"/>
</dbReference>
<keyword evidence="11" id="KW-1185">Reference proteome</keyword>
<dbReference type="InterPro" id="IPR037264">
    <property type="entry name" value="TFIID_NTD2_sf"/>
</dbReference>
<keyword evidence="5" id="KW-0805">Transcription regulation</keyword>
<dbReference type="PROSITE" id="PS50082">
    <property type="entry name" value="WD_REPEATS_2"/>
    <property type="match status" value="5"/>
</dbReference>
<dbReference type="Gene3D" id="2.130.10.10">
    <property type="entry name" value="YVTN repeat-like/Quinoprotein amine dehydrogenase"/>
    <property type="match status" value="3"/>
</dbReference>
<evidence type="ECO:0000256" key="1">
    <source>
        <dbReference type="ARBA" id="ARBA00004123"/>
    </source>
</evidence>
<dbReference type="PANTHER" id="PTHR19879">
    <property type="entry name" value="TRANSCRIPTION INITIATION FACTOR TFIID"/>
    <property type="match status" value="1"/>
</dbReference>
<keyword evidence="4" id="KW-0677">Repeat</keyword>
<sequence>MGDVEGLPLLLTIRHAVMKRVRTEQFQYTVAQYLKRRQYVDSEGPLKGPKLSQTVEEMAANLTIQTESGCTNFVSAAPCQADSQQYEIQFGQLRTFLTDTDVQWSWEVTSVLYPLFVYLHLDMVHCGLKSSVDSFYSRFHNMFLQDTDQKDIIEQLRTTLTVQDISSNPKLRAFLDNKYVVHLTDEAYNYLLRYLQSDNNTALCRVLASHIQVEVTSTQRTVYQLYGSGPSGVGGFSRGDASNNMEPGDVPATILQNEAARNLLQECIKRVKDGPPSLSTVCFYAFHNTDQLLNSAEISANSKLLAAGFDNSCVKLWSLRARKLKAEPHQVDVSRINLVCDVLEDESEDEDSAGTEMKTLRGHCGPVYSTTFLTDSSGLLSCSEDTTIRYWNLGSFTNTALYQGHAYPVWDIDISPCSLYFASGSHDRTARLWTFSRTYPLRLYVGHLADVDCVKFHPNSNYIATGSTDKTVRLWNTQQGNSVRLFTGHRGPVLSLAFSPNGKYLASAGEDQKLKLWDLASGALFKDLRGHTSNITSLSFSPDSSLIASASMDNSVRVWDIRNTYCNAPADGSSSELVGVYTGQTSNVLSVQFMACNLLLVTGTAQENQEH</sequence>
<dbReference type="CDD" id="cd08044">
    <property type="entry name" value="TAF5_NTD2"/>
    <property type="match status" value="1"/>
</dbReference>
<feature type="repeat" description="WD" evidence="8">
    <location>
        <begin position="486"/>
        <end position="527"/>
    </location>
</feature>
<dbReference type="CDD" id="cd00200">
    <property type="entry name" value="WD40"/>
    <property type="match status" value="1"/>
</dbReference>
<dbReference type="Pfam" id="PF04494">
    <property type="entry name" value="TFIID_NTD2"/>
    <property type="match status" value="1"/>
</dbReference>
<dbReference type="InterPro" id="IPR036322">
    <property type="entry name" value="WD40_repeat_dom_sf"/>
</dbReference>
<dbReference type="InterPro" id="IPR007582">
    <property type="entry name" value="TFIID_NTD2"/>
</dbReference>
<dbReference type="SUPFAM" id="SSF50978">
    <property type="entry name" value="WD40 repeat-like"/>
    <property type="match status" value="1"/>
</dbReference>
<gene>
    <name evidence="10" type="primary">TAF5L</name>
    <name evidence="10" type="ORF">AOXY_G6157</name>
</gene>
<keyword evidence="6" id="KW-0804">Transcription</keyword>
<evidence type="ECO:0000313" key="11">
    <source>
        <dbReference type="Proteomes" id="UP001230051"/>
    </source>
</evidence>
<evidence type="ECO:0000256" key="3">
    <source>
        <dbReference type="ARBA" id="ARBA00022574"/>
    </source>
</evidence>
<feature type="domain" description="TFIID subunit TAF5 NTD2" evidence="9">
    <location>
        <begin position="81"/>
        <end position="211"/>
    </location>
</feature>
<dbReference type="AlphaFoldDB" id="A0AAD8GBH4"/>
<proteinExistence type="inferred from homology"/>
<dbReference type="Gene3D" id="1.25.40.500">
    <property type="entry name" value="TFIID subunit TAF5, NTD2 domain"/>
    <property type="match status" value="1"/>
</dbReference>
<dbReference type="PROSITE" id="PS00678">
    <property type="entry name" value="WD_REPEATS_1"/>
    <property type="match status" value="3"/>
</dbReference>
<dbReference type="PANTHER" id="PTHR19879:SF6">
    <property type="entry name" value="TAF5-LIKE RNA POLYMERASE II P300_CBP-ASSOCIATED FACTOR-ASSOCIATED FACTOR 65 KDA SUBUNIT 5L"/>
    <property type="match status" value="1"/>
</dbReference>
<accession>A0AAD8GBH4</accession>
<evidence type="ECO:0000256" key="2">
    <source>
        <dbReference type="ARBA" id="ARBA00009435"/>
    </source>
</evidence>
<evidence type="ECO:0000256" key="5">
    <source>
        <dbReference type="ARBA" id="ARBA00023015"/>
    </source>
</evidence>
<dbReference type="InterPro" id="IPR015943">
    <property type="entry name" value="WD40/YVTN_repeat-like_dom_sf"/>
</dbReference>
<dbReference type="InterPro" id="IPR019775">
    <property type="entry name" value="WD40_repeat_CS"/>
</dbReference>
<keyword evidence="3 8" id="KW-0853">WD repeat</keyword>
<evidence type="ECO:0000313" key="10">
    <source>
        <dbReference type="EMBL" id="KAK1171362.1"/>
    </source>
</evidence>
<dbReference type="Pfam" id="PF00400">
    <property type="entry name" value="WD40"/>
    <property type="match status" value="6"/>
</dbReference>
<dbReference type="Proteomes" id="UP001230051">
    <property type="component" value="Unassembled WGS sequence"/>
</dbReference>
<dbReference type="GO" id="GO:0016251">
    <property type="term" value="F:RNA polymerase II general transcription initiation factor activity"/>
    <property type="evidence" value="ECO:0007669"/>
    <property type="project" value="TreeGrafter"/>
</dbReference>
<dbReference type="GO" id="GO:0005634">
    <property type="term" value="C:nucleus"/>
    <property type="evidence" value="ECO:0007669"/>
    <property type="project" value="UniProtKB-SubCell"/>
</dbReference>
<dbReference type="SUPFAM" id="SSF160897">
    <property type="entry name" value="Taf5 N-terminal domain-like"/>
    <property type="match status" value="1"/>
</dbReference>
<comment type="caution">
    <text evidence="10">The sequence shown here is derived from an EMBL/GenBank/DDBJ whole genome shotgun (WGS) entry which is preliminary data.</text>
</comment>
<dbReference type="InterPro" id="IPR020472">
    <property type="entry name" value="WD40_PAC1"/>
</dbReference>
<feature type="repeat" description="WD" evidence="8">
    <location>
        <begin position="444"/>
        <end position="485"/>
    </location>
</feature>
<feature type="repeat" description="WD" evidence="8">
    <location>
        <begin position="402"/>
        <end position="443"/>
    </location>
</feature>
<dbReference type="PROSITE" id="PS50294">
    <property type="entry name" value="WD_REPEATS_REGION"/>
    <property type="match status" value="5"/>
</dbReference>
<evidence type="ECO:0000256" key="8">
    <source>
        <dbReference type="PROSITE-ProRule" id="PRU00221"/>
    </source>
</evidence>
<evidence type="ECO:0000256" key="6">
    <source>
        <dbReference type="ARBA" id="ARBA00023163"/>
    </source>
</evidence>
<evidence type="ECO:0000256" key="7">
    <source>
        <dbReference type="ARBA" id="ARBA00023242"/>
    </source>
</evidence>
<evidence type="ECO:0000259" key="9">
    <source>
        <dbReference type="Pfam" id="PF04494"/>
    </source>
</evidence>
<dbReference type="EMBL" id="JAGXEW010000005">
    <property type="protein sequence ID" value="KAK1171362.1"/>
    <property type="molecule type" value="Genomic_DNA"/>
</dbReference>
<comment type="subcellular location">
    <subcellularLocation>
        <location evidence="1">Nucleus</location>
    </subcellularLocation>
</comment>
<feature type="repeat" description="WD" evidence="8">
    <location>
        <begin position="360"/>
        <end position="393"/>
    </location>
</feature>
<dbReference type="SMART" id="SM00320">
    <property type="entry name" value="WD40"/>
    <property type="match status" value="7"/>
</dbReference>
<dbReference type="InterPro" id="IPR001680">
    <property type="entry name" value="WD40_rpt"/>
</dbReference>
<dbReference type="GO" id="GO:0003713">
    <property type="term" value="F:transcription coactivator activity"/>
    <property type="evidence" value="ECO:0007669"/>
    <property type="project" value="TreeGrafter"/>
</dbReference>
<evidence type="ECO:0000256" key="4">
    <source>
        <dbReference type="ARBA" id="ARBA00022737"/>
    </source>
</evidence>
<dbReference type="PRINTS" id="PR00320">
    <property type="entry name" value="GPROTEINBRPT"/>
</dbReference>
<feature type="repeat" description="WD" evidence="8">
    <location>
        <begin position="528"/>
        <end position="563"/>
    </location>
</feature>
<comment type="similarity">
    <text evidence="2">Belongs to the WD repeat TAF5 family.</text>
</comment>